<accession>A0A383CET2</accession>
<proteinExistence type="inferred from homology"/>
<dbReference type="PANTHER" id="PTHR42879">
    <property type="entry name" value="3-OXOACYL-(ACYL-CARRIER-PROTEIN) REDUCTASE"/>
    <property type="match status" value="1"/>
</dbReference>
<name>A0A383CET2_9ZZZZ</name>
<dbReference type="InterPro" id="IPR020904">
    <property type="entry name" value="Sc_DH/Rdtase_CS"/>
</dbReference>
<feature type="non-terminal residue" evidence="2">
    <location>
        <position position="147"/>
    </location>
</feature>
<sequence>MGGQAIAVEGDVANSEDAQNLIKTTLEHFDGLDILINNAGITRDTLLLRMSEEDWDAVHQTNLRGAYLVTKAALRPILKSNAGRILNMASVVGVTGNPGQVNYAAAKSGLIGFTRALAREVAPRNVTVNAIAPGFIETDITASLTDK</sequence>
<dbReference type="SUPFAM" id="SSF51735">
    <property type="entry name" value="NAD(P)-binding Rossmann-fold domains"/>
    <property type="match status" value="1"/>
</dbReference>
<dbReference type="PRINTS" id="PR00081">
    <property type="entry name" value="GDHRDH"/>
</dbReference>
<evidence type="ECO:0008006" key="3">
    <source>
        <dbReference type="Google" id="ProtNLM"/>
    </source>
</evidence>
<evidence type="ECO:0000256" key="1">
    <source>
        <dbReference type="ARBA" id="ARBA00006484"/>
    </source>
</evidence>
<evidence type="ECO:0000313" key="2">
    <source>
        <dbReference type="EMBL" id="SVE30573.1"/>
    </source>
</evidence>
<gene>
    <name evidence="2" type="ORF">METZ01_LOCUS483427</name>
</gene>
<dbReference type="PRINTS" id="PR00080">
    <property type="entry name" value="SDRFAMILY"/>
</dbReference>
<dbReference type="InterPro" id="IPR002347">
    <property type="entry name" value="SDR_fam"/>
</dbReference>
<dbReference type="InterPro" id="IPR050259">
    <property type="entry name" value="SDR"/>
</dbReference>
<dbReference type="AlphaFoldDB" id="A0A383CET2"/>
<dbReference type="Gene3D" id="3.40.50.720">
    <property type="entry name" value="NAD(P)-binding Rossmann-like Domain"/>
    <property type="match status" value="1"/>
</dbReference>
<dbReference type="EMBL" id="UINC01208165">
    <property type="protein sequence ID" value="SVE30573.1"/>
    <property type="molecule type" value="Genomic_DNA"/>
</dbReference>
<dbReference type="GO" id="GO:0032787">
    <property type="term" value="P:monocarboxylic acid metabolic process"/>
    <property type="evidence" value="ECO:0007669"/>
    <property type="project" value="UniProtKB-ARBA"/>
</dbReference>
<dbReference type="PROSITE" id="PS00061">
    <property type="entry name" value="ADH_SHORT"/>
    <property type="match status" value="1"/>
</dbReference>
<protein>
    <recommendedName>
        <fullName evidence="3">3-oxoacyl-[acyl-carrier-protein] reductase</fullName>
    </recommendedName>
</protein>
<dbReference type="Pfam" id="PF00106">
    <property type="entry name" value="adh_short"/>
    <property type="match status" value="1"/>
</dbReference>
<comment type="similarity">
    <text evidence="1">Belongs to the short-chain dehydrogenases/reductases (SDR) family.</text>
</comment>
<dbReference type="InterPro" id="IPR036291">
    <property type="entry name" value="NAD(P)-bd_dom_sf"/>
</dbReference>
<reference evidence="2" key="1">
    <citation type="submission" date="2018-05" db="EMBL/GenBank/DDBJ databases">
        <authorList>
            <person name="Lanie J.A."/>
            <person name="Ng W.-L."/>
            <person name="Kazmierczak K.M."/>
            <person name="Andrzejewski T.M."/>
            <person name="Davidsen T.M."/>
            <person name="Wayne K.J."/>
            <person name="Tettelin H."/>
            <person name="Glass J.I."/>
            <person name="Rusch D."/>
            <person name="Podicherti R."/>
            <person name="Tsui H.-C.T."/>
            <person name="Winkler M.E."/>
        </authorList>
    </citation>
    <scope>NUCLEOTIDE SEQUENCE</scope>
</reference>
<organism evidence="2">
    <name type="scientific">marine metagenome</name>
    <dbReference type="NCBI Taxonomy" id="408172"/>
    <lineage>
        <taxon>unclassified sequences</taxon>
        <taxon>metagenomes</taxon>
        <taxon>ecological metagenomes</taxon>
    </lineage>
</organism>
<dbReference type="PANTHER" id="PTHR42879:SF2">
    <property type="entry name" value="3-OXOACYL-[ACYL-CARRIER-PROTEIN] REDUCTASE FABG"/>
    <property type="match status" value="1"/>
</dbReference>